<organism evidence="2 3">
    <name type="scientific">Ameca splendens</name>
    <dbReference type="NCBI Taxonomy" id="208324"/>
    <lineage>
        <taxon>Eukaryota</taxon>
        <taxon>Metazoa</taxon>
        <taxon>Chordata</taxon>
        <taxon>Craniata</taxon>
        <taxon>Vertebrata</taxon>
        <taxon>Euteleostomi</taxon>
        <taxon>Actinopterygii</taxon>
        <taxon>Neopterygii</taxon>
        <taxon>Teleostei</taxon>
        <taxon>Neoteleostei</taxon>
        <taxon>Acanthomorphata</taxon>
        <taxon>Ovalentaria</taxon>
        <taxon>Atherinomorphae</taxon>
        <taxon>Cyprinodontiformes</taxon>
        <taxon>Goodeidae</taxon>
        <taxon>Ameca</taxon>
    </lineage>
</organism>
<protein>
    <submittedName>
        <fullName evidence="2">Uncharacterized protein</fullName>
    </submittedName>
</protein>
<gene>
    <name evidence="2" type="ORF">AMECASPLE_032993</name>
</gene>
<keyword evidence="3" id="KW-1185">Reference proteome</keyword>
<comment type="caution">
    <text evidence="2">The sequence shown here is derived from an EMBL/GenBank/DDBJ whole genome shotgun (WGS) entry which is preliminary data.</text>
</comment>
<name>A0ABV0XVZ7_9TELE</name>
<accession>A0ABV0XVZ7</accession>
<proteinExistence type="predicted"/>
<feature type="region of interest" description="Disordered" evidence="1">
    <location>
        <begin position="47"/>
        <end position="66"/>
    </location>
</feature>
<reference evidence="2 3" key="1">
    <citation type="submission" date="2021-06" db="EMBL/GenBank/DDBJ databases">
        <authorList>
            <person name="Palmer J.M."/>
        </authorList>
    </citation>
    <scope>NUCLEOTIDE SEQUENCE [LARGE SCALE GENOMIC DNA]</scope>
    <source>
        <strain evidence="2 3">AS_MEX2019</strain>
        <tissue evidence="2">Muscle</tissue>
    </source>
</reference>
<sequence>MHSGRRERLRSQCLLLQAPPSIHPSIHPLSSTYRVLGHGGISPSHFTSPLLLGPAHPGESQGVPRLAEKHSPSSVSWVFPWASFQWDVPGTPHQGGVQASSSGRGGTSASIRDASGGLRKKVRPRLFYYTLYMNEHCVHEQENHYLTLLHTIGVIAVTFGSKDYLKEKPYLPASFKTFS</sequence>
<evidence type="ECO:0000313" key="2">
    <source>
        <dbReference type="EMBL" id="MEQ2285543.1"/>
    </source>
</evidence>
<dbReference type="EMBL" id="JAHRIP010013786">
    <property type="protein sequence ID" value="MEQ2285543.1"/>
    <property type="molecule type" value="Genomic_DNA"/>
</dbReference>
<feature type="compositionally biased region" description="Low complexity" evidence="1">
    <location>
        <begin position="99"/>
        <end position="110"/>
    </location>
</feature>
<evidence type="ECO:0000313" key="3">
    <source>
        <dbReference type="Proteomes" id="UP001469553"/>
    </source>
</evidence>
<evidence type="ECO:0000256" key="1">
    <source>
        <dbReference type="SAM" id="MobiDB-lite"/>
    </source>
</evidence>
<feature type="region of interest" description="Disordered" evidence="1">
    <location>
        <begin position="92"/>
        <end position="115"/>
    </location>
</feature>
<dbReference type="Proteomes" id="UP001469553">
    <property type="component" value="Unassembled WGS sequence"/>
</dbReference>